<keyword evidence="3" id="KW-0460">Magnesium</keyword>
<gene>
    <name evidence="6" type="ORF">FOA43_002219</name>
</gene>
<dbReference type="GO" id="GO:0005525">
    <property type="term" value="F:GTP binding"/>
    <property type="evidence" value="ECO:0007669"/>
    <property type="project" value="UniProtKB-KW"/>
</dbReference>
<dbReference type="CDD" id="cd01876">
    <property type="entry name" value="YihA_EngB"/>
    <property type="match status" value="1"/>
</dbReference>
<dbReference type="SUPFAM" id="SSF52540">
    <property type="entry name" value="P-loop containing nucleoside triphosphate hydrolases"/>
    <property type="match status" value="1"/>
</dbReference>
<dbReference type="InterPro" id="IPR052279">
    <property type="entry name" value="EngB_GTPase"/>
</dbReference>
<evidence type="ECO:0000256" key="3">
    <source>
        <dbReference type="ARBA" id="ARBA00022842"/>
    </source>
</evidence>
<dbReference type="GO" id="GO:0005739">
    <property type="term" value="C:mitochondrion"/>
    <property type="evidence" value="ECO:0007669"/>
    <property type="project" value="TreeGrafter"/>
</dbReference>
<reference evidence="6" key="1">
    <citation type="submission" date="2020-10" db="EMBL/GenBank/DDBJ databases">
        <authorList>
            <person name="Roach M.J.R."/>
        </authorList>
    </citation>
    <scope>NUCLEOTIDE SEQUENCE</scope>
    <source>
        <strain evidence="6">CBS 1945</strain>
    </source>
</reference>
<dbReference type="AlphaFoldDB" id="A0A875S488"/>
<dbReference type="Proteomes" id="UP000662931">
    <property type="component" value="Chromosome 2"/>
</dbReference>
<keyword evidence="7" id="KW-1185">Reference proteome</keyword>
<dbReference type="InterPro" id="IPR030393">
    <property type="entry name" value="G_ENGB_dom"/>
</dbReference>
<evidence type="ECO:0000256" key="2">
    <source>
        <dbReference type="ARBA" id="ARBA00022741"/>
    </source>
</evidence>
<dbReference type="PANTHER" id="PTHR46498:SF1">
    <property type="entry name" value="GTP-BINDING PROTEIN 8"/>
    <property type="match status" value="1"/>
</dbReference>
<feature type="domain" description="EngB-type G" evidence="5">
    <location>
        <begin position="135"/>
        <end position="318"/>
    </location>
</feature>
<evidence type="ECO:0000256" key="4">
    <source>
        <dbReference type="ARBA" id="ARBA00023134"/>
    </source>
</evidence>
<dbReference type="OrthoDB" id="391988at2759"/>
<organism evidence="6 7">
    <name type="scientific">Eeniella nana</name>
    <name type="common">Yeast</name>
    <name type="synonym">Brettanomyces nanus</name>
    <dbReference type="NCBI Taxonomy" id="13502"/>
    <lineage>
        <taxon>Eukaryota</taxon>
        <taxon>Fungi</taxon>
        <taxon>Dikarya</taxon>
        <taxon>Ascomycota</taxon>
        <taxon>Saccharomycotina</taxon>
        <taxon>Pichiomycetes</taxon>
        <taxon>Pichiales</taxon>
        <taxon>Pichiaceae</taxon>
        <taxon>Brettanomyces</taxon>
    </lineage>
</organism>
<protein>
    <recommendedName>
        <fullName evidence="5">EngB-type G domain-containing protein</fullName>
    </recommendedName>
</protein>
<dbReference type="InterPro" id="IPR027417">
    <property type="entry name" value="P-loop_NTPase"/>
</dbReference>
<dbReference type="InterPro" id="IPR006073">
    <property type="entry name" value="GTP-bd"/>
</dbReference>
<dbReference type="KEGG" id="bnn:FOA43_002219"/>
<keyword evidence="2" id="KW-0547">Nucleotide-binding</keyword>
<dbReference type="Gene3D" id="3.40.50.300">
    <property type="entry name" value="P-loop containing nucleotide triphosphate hydrolases"/>
    <property type="match status" value="1"/>
</dbReference>
<dbReference type="EMBL" id="CP064813">
    <property type="protein sequence ID" value="QPG74882.1"/>
    <property type="molecule type" value="Genomic_DNA"/>
</dbReference>
<dbReference type="Pfam" id="PF01926">
    <property type="entry name" value="MMR_HSR1"/>
    <property type="match status" value="1"/>
</dbReference>
<dbReference type="RefSeq" id="XP_038778447.1">
    <property type="nucleotide sequence ID" value="XM_038922519.1"/>
</dbReference>
<evidence type="ECO:0000259" key="5">
    <source>
        <dbReference type="PROSITE" id="PS51706"/>
    </source>
</evidence>
<evidence type="ECO:0000313" key="7">
    <source>
        <dbReference type="Proteomes" id="UP000662931"/>
    </source>
</evidence>
<dbReference type="PROSITE" id="PS51706">
    <property type="entry name" value="G_ENGB"/>
    <property type="match status" value="1"/>
</dbReference>
<accession>A0A875S488</accession>
<evidence type="ECO:0000313" key="6">
    <source>
        <dbReference type="EMBL" id="QPG74882.1"/>
    </source>
</evidence>
<name>A0A875S488_EENNA</name>
<keyword evidence="4" id="KW-0342">GTP-binding</keyword>
<keyword evidence="1" id="KW-0479">Metal-binding</keyword>
<evidence type="ECO:0000256" key="1">
    <source>
        <dbReference type="ARBA" id="ARBA00022723"/>
    </source>
</evidence>
<proteinExistence type="predicted"/>
<sequence>MYIRTFSARRFLTSFRRLICTTNDGAIPSLLKSIPNIKKILSDDPISLPRSSEKHQQNGTLERRKPSLVDGCTLMKHFQSASVIQIVPKVNRSQESTINGLFNRSQIVQDWSIFEFDQIPGEGEENESNFVDSNNLPEVILLGRCNVGKSSLINALLTNVKERVKTYAKVKQRAGYTLCLNFYNIGGLFRLVDSPGYGNRGKQWQGMLVTDYLEKRRVLRNCYLLLDSKVGLNQYDEMIVQHLVQSGTSFDVVFNKIDKIPNDSRIGHLERLIGNSILADLKIQPRYYFVNSVETSKGIKYRSGINELRLSMLQSCGLNVRTLAPKKLQRDSDRLRQKRKLKNVKMIVNTKKLQRDS</sequence>
<dbReference type="GeneID" id="62195620"/>
<dbReference type="GO" id="GO:0046872">
    <property type="term" value="F:metal ion binding"/>
    <property type="evidence" value="ECO:0007669"/>
    <property type="project" value="UniProtKB-KW"/>
</dbReference>
<dbReference type="PANTHER" id="PTHR46498">
    <property type="entry name" value="GTP-BINDING PROTEIN 8"/>
    <property type="match status" value="1"/>
</dbReference>